<sequence>MDSRIPGTIPGWCFRLVVASLAALGLADSSRYETLALSNRTVGSCTEDCSQKNLPCRVIKGDCLSKHHDTWPLSPPRHMDIHIVLLKGVGPVLEINFTYSADANLISINKTVIAISQVGSVQCVTYWYINGFPAQTNYKGELWSLTYHSCHRLKPAQLLSVNIYSIPPTEALVKNVRLPDCNNPMMKLYAKDYCPATHGCIWENQQHQIQECPSDPMSLCPGSHKKPQSVPRANGVSIQRESSTDNQVGINCISSPVATQRLSGNLHHQDQSDVWSDDIYPLPEKIYCTQPKRTLSRWLAAISLISLILCPLAAMIFYKKYRKKYQLYQKRQEENEQLKVLMAPVKLLLLCSWDHKYFQGVIEAFAWYLEQDCKCEVILEIWERRQLAKTGAMIWLSEKLATADKVTIVWSKGAELKWKSKSLLEEDQPYFVEFEFGDLFTPALVSVADHSPRGLTEKFSVVYFERISAGVKVPEIFRKKQIYKLMADLQKFQHTLRYTTGTDWTDSKARQKLVDSIEAFATYQRLSPSWFEDWHRREGDNQVSCSSSAFPQNIFSTSDQPVMQESNPL</sequence>
<dbReference type="InterPro" id="IPR038683">
    <property type="entry name" value="IL17RA/B_FnIII-like_1_sf"/>
</dbReference>
<evidence type="ECO:0000256" key="10">
    <source>
        <dbReference type="SAM" id="SignalP"/>
    </source>
</evidence>
<dbReference type="Proteomes" id="UP000287033">
    <property type="component" value="Unassembled WGS sequence"/>
</dbReference>
<accession>A0A401T068</accession>
<evidence type="ECO:0000313" key="12">
    <source>
        <dbReference type="EMBL" id="GCC36043.1"/>
    </source>
</evidence>
<comment type="subcellular location">
    <subcellularLocation>
        <location evidence="1">Cell membrane</location>
        <topology evidence="1">Single-pass type I membrane protein</topology>
    </subcellularLocation>
</comment>
<dbReference type="OrthoDB" id="8963084at2759"/>
<keyword evidence="7" id="KW-0675">Receptor</keyword>
<evidence type="ECO:0000256" key="4">
    <source>
        <dbReference type="ARBA" id="ARBA00022729"/>
    </source>
</evidence>
<proteinExistence type="predicted"/>
<feature type="transmembrane region" description="Helical" evidence="9">
    <location>
        <begin position="298"/>
        <end position="318"/>
    </location>
</feature>
<feature type="chain" id="PRO_5019173933" description="SEFIR domain-containing protein" evidence="10">
    <location>
        <begin position="28"/>
        <end position="569"/>
    </location>
</feature>
<dbReference type="AlphaFoldDB" id="A0A401T068"/>
<evidence type="ECO:0000256" key="2">
    <source>
        <dbReference type="ARBA" id="ARBA00022475"/>
    </source>
</evidence>
<dbReference type="InterPro" id="IPR039465">
    <property type="entry name" value="IL-17_rcpt-like"/>
</dbReference>
<organism evidence="12 13">
    <name type="scientific">Chiloscyllium punctatum</name>
    <name type="common">Brownbanded bambooshark</name>
    <name type="synonym">Hemiscyllium punctatum</name>
    <dbReference type="NCBI Taxonomy" id="137246"/>
    <lineage>
        <taxon>Eukaryota</taxon>
        <taxon>Metazoa</taxon>
        <taxon>Chordata</taxon>
        <taxon>Craniata</taxon>
        <taxon>Vertebrata</taxon>
        <taxon>Chondrichthyes</taxon>
        <taxon>Elasmobranchii</taxon>
        <taxon>Galeomorphii</taxon>
        <taxon>Galeoidea</taxon>
        <taxon>Orectolobiformes</taxon>
        <taxon>Hemiscylliidae</taxon>
        <taxon>Chiloscyllium</taxon>
    </lineage>
</organism>
<evidence type="ECO:0000256" key="8">
    <source>
        <dbReference type="ARBA" id="ARBA00023180"/>
    </source>
</evidence>
<feature type="domain" description="SEFIR" evidence="11">
    <location>
        <begin position="344"/>
        <end position="494"/>
    </location>
</feature>
<evidence type="ECO:0000256" key="5">
    <source>
        <dbReference type="ARBA" id="ARBA00022989"/>
    </source>
</evidence>
<evidence type="ECO:0000256" key="3">
    <source>
        <dbReference type="ARBA" id="ARBA00022692"/>
    </source>
</evidence>
<keyword evidence="8" id="KW-0325">Glycoprotein</keyword>
<evidence type="ECO:0000256" key="9">
    <source>
        <dbReference type="SAM" id="Phobius"/>
    </source>
</evidence>
<dbReference type="STRING" id="137246.A0A401T068"/>
<keyword evidence="4 10" id="KW-0732">Signal</keyword>
<keyword evidence="13" id="KW-1185">Reference proteome</keyword>
<evidence type="ECO:0000256" key="7">
    <source>
        <dbReference type="ARBA" id="ARBA00023170"/>
    </source>
</evidence>
<dbReference type="EMBL" id="BEZZ01000776">
    <property type="protein sequence ID" value="GCC36043.1"/>
    <property type="molecule type" value="Genomic_DNA"/>
</dbReference>
<dbReference type="Gene3D" id="2.60.40.2160">
    <property type="entry name" value="Interleukin-17 receptor A/B, fibronectin-III-like domain 1"/>
    <property type="match status" value="1"/>
</dbReference>
<dbReference type="GO" id="GO:0030368">
    <property type="term" value="F:interleukin-17 receptor activity"/>
    <property type="evidence" value="ECO:0007669"/>
    <property type="project" value="InterPro"/>
</dbReference>
<gene>
    <name evidence="12" type="ORF">chiPu_0014534</name>
</gene>
<keyword evidence="2" id="KW-1003">Cell membrane</keyword>
<reference evidence="12 13" key="1">
    <citation type="journal article" date="2018" name="Nat. Ecol. Evol.">
        <title>Shark genomes provide insights into elasmobranch evolution and the origin of vertebrates.</title>
        <authorList>
            <person name="Hara Y"/>
            <person name="Yamaguchi K"/>
            <person name="Onimaru K"/>
            <person name="Kadota M"/>
            <person name="Koyanagi M"/>
            <person name="Keeley SD"/>
            <person name="Tatsumi K"/>
            <person name="Tanaka K"/>
            <person name="Motone F"/>
            <person name="Kageyama Y"/>
            <person name="Nozu R"/>
            <person name="Adachi N"/>
            <person name="Nishimura O"/>
            <person name="Nakagawa R"/>
            <person name="Tanegashima C"/>
            <person name="Kiyatake I"/>
            <person name="Matsumoto R"/>
            <person name="Murakumo K"/>
            <person name="Nishida K"/>
            <person name="Terakita A"/>
            <person name="Kuratani S"/>
            <person name="Sato K"/>
            <person name="Hyodo S Kuraku.S."/>
        </authorList>
    </citation>
    <scope>NUCLEOTIDE SEQUENCE [LARGE SCALE GENOMIC DNA]</scope>
</reference>
<keyword evidence="6 9" id="KW-0472">Membrane</keyword>
<comment type="caution">
    <text evidence="12">The sequence shown here is derived from an EMBL/GenBank/DDBJ whole genome shotgun (WGS) entry which is preliminary data.</text>
</comment>
<evidence type="ECO:0000256" key="1">
    <source>
        <dbReference type="ARBA" id="ARBA00004251"/>
    </source>
</evidence>
<dbReference type="Gene3D" id="3.40.50.11530">
    <property type="match status" value="1"/>
</dbReference>
<evidence type="ECO:0000313" key="13">
    <source>
        <dbReference type="Proteomes" id="UP000287033"/>
    </source>
</evidence>
<dbReference type="Pfam" id="PF08357">
    <property type="entry name" value="SEFIR"/>
    <property type="match status" value="1"/>
</dbReference>
<keyword evidence="5 9" id="KW-1133">Transmembrane helix</keyword>
<dbReference type="PANTHER" id="PTHR15583:SF7">
    <property type="entry name" value="INTERLEUKIN CYTOKINE RECEPTOR-RELATED PROTEIN 2"/>
    <property type="match status" value="1"/>
</dbReference>
<keyword evidence="3 9" id="KW-0812">Transmembrane</keyword>
<feature type="signal peptide" evidence="10">
    <location>
        <begin position="1"/>
        <end position="27"/>
    </location>
</feature>
<dbReference type="PROSITE" id="PS51534">
    <property type="entry name" value="SEFIR"/>
    <property type="match status" value="1"/>
</dbReference>
<protein>
    <recommendedName>
        <fullName evidence="11">SEFIR domain-containing protein</fullName>
    </recommendedName>
</protein>
<dbReference type="InterPro" id="IPR013568">
    <property type="entry name" value="SEFIR_dom"/>
</dbReference>
<evidence type="ECO:0000256" key="6">
    <source>
        <dbReference type="ARBA" id="ARBA00023136"/>
    </source>
</evidence>
<dbReference type="GO" id="GO:0005886">
    <property type="term" value="C:plasma membrane"/>
    <property type="evidence" value="ECO:0007669"/>
    <property type="project" value="UniProtKB-SubCell"/>
</dbReference>
<dbReference type="PANTHER" id="PTHR15583">
    <property type="entry name" value="INTERLEUKIN-17 RECEPTOR"/>
    <property type="match status" value="1"/>
</dbReference>
<evidence type="ECO:0000259" key="11">
    <source>
        <dbReference type="PROSITE" id="PS51534"/>
    </source>
</evidence>
<name>A0A401T068_CHIPU</name>